<evidence type="ECO:0000256" key="6">
    <source>
        <dbReference type="ARBA" id="ARBA00022984"/>
    </source>
</evidence>
<dbReference type="GO" id="GO:0050511">
    <property type="term" value="F:undecaprenyldiphospho-muramoylpentapeptide beta-N-acetylglucosaminyltransferase activity"/>
    <property type="evidence" value="ECO:0007669"/>
    <property type="project" value="UniProtKB-UniRule"/>
</dbReference>
<dbReference type="GO" id="GO:0005886">
    <property type="term" value="C:plasma membrane"/>
    <property type="evidence" value="ECO:0007669"/>
    <property type="project" value="UniProtKB-SubCell"/>
</dbReference>
<evidence type="ECO:0000256" key="3">
    <source>
        <dbReference type="ARBA" id="ARBA00022676"/>
    </source>
</evidence>
<evidence type="ECO:0000256" key="9">
    <source>
        <dbReference type="ARBA" id="ARBA00023316"/>
    </source>
</evidence>
<dbReference type="Gene3D" id="3.40.50.2000">
    <property type="entry name" value="Glycogen Phosphorylase B"/>
    <property type="match status" value="2"/>
</dbReference>
<evidence type="ECO:0000256" key="4">
    <source>
        <dbReference type="ARBA" id="ARBA00022679"/>
    </source>
</evidence>
<comment type="caution">
    <text evidence="10">Lacks conserved residue(s) required for the propagation of feature annotation.</text>
</comment>
<feature type="binding site" evidence="10">
    <location>
        <begin position="13"/>
        <end position="15"/>
    </location>
    <ligand>
        <name>UDP-N-acetyl-alpha-D-glucosamine</name>
        <dbReference type="ChEBI" id="CHEBI:57705"/>
    </ligand>
</feature>
<evidence type="ECO:0000313" key="14">
    <source>
        <dbReference type="EMBL" id="WWY04043.1"/>
    </source>
</evidence>
<keyword evidence="5 10" id="KW-0133">Cell shape</keyword>
<evidence type="ECO:0000256" key="8">
    <source>
        <dbReference type="ARBA" id="ARBA00023306"/>
    </source>
</evidence>
<organism evidence="13">
    <name type="scientific">Neisseria leonii</name>
    <dbReference type="NCBI Taxonomy" id="2995413"/>
    <lineage>
        <taxon>Bacteria</taxon>
        <taxon>Pseudomonadati</taxon>
        <taxon>Pseudomonadota</taxon>
        <taxon>Betaproteobacteria</taxon>
        <taxon>Neisseriales</taxon>
        <taxon>Neisseriaceae</taxon>
        <taxon>Neisseria</taxon>
    </lineage>
</organism>
<reference evidence="14" key="2">
    <citation type="submission" date="2024-02" db="EMBL/GenBank/DDBJ databases">
        <title>Neisseria leonii sp. nov.</title>
        <authorList>
            <person name="Boutroux M."/>
            <person name="Favre-Rochex S."/>
            <person name="Gorgette O."/>
            <person name="Touak G."/>
            <person name="Muhle E."/>
            <person name="Chesneau O."/>
            <person name="Clermont D."/>
            <person name="Rahi P."/>
        </authorList>
    </citation>
    <scope>NUCLEOTIDE SEQUENCE</scope>
    <source>
        <strain evidence="14">51.81</strain>
    </source>
</reference>
<keyword evidence="2 10" id="KW-0132">Cell division</keyword>
<protein>
    <recommendedName>
        <fullName evidence="10">UDP-N-acetylglucosamine--N-acetylmuramyl-(pentapeptide) pyrophosphoryl-undecaprenol N-acetylglucosamine transferase</fullName>
        <ecNumber evidence="10">2.4.1.227</ecNumber>
    </recommendedName>
    <alternativeName>
        <fullName evidence="10">Undecaprenyl-PP-MurNAc-pentapeptide-UDPGlcNAc GlcNAc transferase</fullName>
    </alternativeName>
</protein>
<dbReference type="AlphaFoldDB" id="A0A9X4E4R1"/>
<evidence type="ECO:0000256" key="1">
    <source>
        <dbReference type="ARBA" id="ARBA00022475"/>
    </source>
</evidence>
<dbReference type="NCBIfam" id="TIGR01133">
    <property type="entry name" value="murG"/>
    <property type="match status" value="1"/>
</dbReference>
<accession>A0A9X4E4R1</accession>
<dbReference type="GO" id="GO:0051301">
    <property type="term" value="P:cell division"/>
    <property type="evidence" value="ECO:0007669"/>
    <property type="project" value="UniProtKB-KW"/>
</dbReference>
<comment type="pathway">
    <text evidence="10">Cell wall biogenesis; peptidoglycan biosynthesis.</text>
</comment>
<reference evidence="13" key="1">
    <citation type="submission" date="2022-10" db="EMBL/GenBank/DDBJ databases">
        <authorList>
            <person name="Boutroux M."/>
        </authorList>
    </citation>
    <scope>NUCLEOTIDE SEQUENCE</scope>
    <source>
        <strain evidence="13">51.81</strain>
    </source>
</reference>
<keyword evidence="15" id="KW-1185">Reference proteome</keyword>
<keyword evidence="7 10" id="KW-0472">Membrane</keyword>
<keyword evidence="1 10" id="KW-1003">Cell membrane</keyword>
<feature type="binding site" evidence="10">
    <location>
        <position position="125"/>
    </location>
    <ligand>
        <name>UDP-N-acetyl-alpha-D-glucosamine</name>
        <dbReference type="ChEBI" id="CHEBI:57705"/>
    </ligand>
</feature>
<keyword evidence="4 10" id="KW-0808">Transferase</keyword>
<comment type="subcellular location">
    <subcellularLocation>
        <location evidence="10">Cell membrane</location>
        <topology evidence="10">Peripheral membrane protein</topology>
        <orientation evidence="10">Cytoplasmic side</orientation>
    </subcellularLocation>
</comment>
<name>A0A9X4E4R1_9NEIS</name>
<evidence type="ECO:0000313" key="13">
    <source>
        <dbReference type="EMBL" id="MDD9328684.1"/>
    </source>
</evidence>
<dbReference type="Pfam" id="PF04101">
    <property type="entry name" value="Glyco_tran_28_C"/>
    <property type="match status" value="1"/>
</dbReference>
<sequence>MGGKTFMLMAGGTGGHIFPALAVARALQAEGHHVVWLGSEGAMETRIVPQQDILLETLAIKGVRGNGLKRKLMLPFTLWQTVNAARRIIKKHRVACVIGFGGFVTFPGGLAAKLSGVPMVIHEQNAVAGLANRQLARWAERVLYAFPKAFDAEGGLVGNPVRAEIAALPAPETRFAGRTGRLKILVVGGSLGAQVLNETVPQALVAIPAEMRPQVRHQSGRGKLEALETAYRQAGAAAECSEFIDDMAAAYRDADVVLCRAGALTIAELTAAGVGALLVPYPQAVDDHQTANARFMVQAEAGLLLPQAQLSAEKLAEVLAGLTRERCLQWAGNARTLAVPDSAQRVAQAAIACLK</sequence>
<dbReference type="Pfam" id="PF03033">
    <property type="entry name" value="Glyco_transf_28"/>
    <property type="match status" value="1"/>
</dbReference>
<dbReference type="GO" id="GO:0071555">
    <property type="term" value="P:cell wall organization"/>
    <property type="evidence" value="ECO:0007669"/>
    <property type="project" value="UniProtKB-KW"/>
</dbReference>
<feature type="binding site" evidence="10">
    <location>
        <position position="289"/>
    </location>
    <ligand>
        <name>UDP-N-acetyl-alpha-D-glucosamine</name>
        <dbReference type="ChEBI" id="CHEBI:57705"/>
    </ligand>
</feature>
<dbReference type="EMBL" id="CP146598">
    <property type="protein sequence ID" value="WWY04043.1"/>
    <property type="molecule type" value="Genomic_DNA"/>
</dbReference>
<feature type="domain" description="Glycosyltransferase family 28 N-terminal" evidence="11">
    <location>
        <begin position="6"/>
        <end position="143"/>
    </location>
</feature>
<keyword evidence="9 10" id="KW-0961">Cell wall biogenesis/degradation</keyword>
<dbReference type="EC" id="2.4.1.227" evidence="10"/>
<evidence type="ECO:0000313" key="15">
    <source>
        <dbReference type="Proteomes" id="UP001149607"/>
    </source>
</evidence>
<gene>
    <name evidence="10 13" type="primary">murG</name>
    <name evidence="13" type="ORF">ORY91_002122</name>
    <name evidence="14" type="ORF">V9W64_04815</name>
</gene>
<comment type="catalytic activity">
    <reaction evidence="10">
        <text>di-trans,octa-cis-undecaprenyl diphospho-N-acetyl-alpha-D-muramoyl-L-alanyl-D-glutamyl-meso-2,6-diaminopimeloyl-D-alanyl-D-alanine + UDP-N-acetyl-alpha-D-glucosamine = di-trans,octa-cis-undecaprenyl diphospho-[N-acetyl-alpha-D-glucosaminyl-(1-&gt;4)]-N-acetyl-alpha-D-muramoyl-L-alanyl-D-glutamyl-meso-2,6-diaminopimeloyl-D-alanyl-D-alanine + UDP + H(+)</text>
        <dbReference type="Rhea" id="RHEA:31227"/>
        <dbReference type="ChEBI" id="CHEBI:15378"/>
        <dbReference type="ChEBI" id="CHEBI:57705"/>
        <dbReference type="ChEBI" id="CHEBI:58223"/>
        <dbReference type="ChEBI" id="CHEBI:61387"/>
        <dbReference type="ChEBI" id="CHEBI:61388"/>
        <dbReference type="EC" id="2.4.1.227"/>
    </reaction>
</comment>
<comment type="similarity">
    <text evidence="10">Belongs to the glycosyltransferase 28 family. MurG subfamily.</text>
</comment>
<dbReference type="GO" id="GO:0008360">
    <property type="term" value="P:regulation of cell shape"/>
    <property type="evidence" value="ECO:0007669"/>
    <property type="project" value="UniProtKB-KW"/>
</dbReference>
<dbReference type="InterPro" id="IPR004276">
    <property type="entry name" value="GlycoTrans_28_N"/>
</dbReference>
<dbReference type="InterPro" id="IPR007235">
    <property type="entry name" value="Glyco_trans_28_C"/>
</dbReference>
<dbReference type="PANTHER" id="PTHR21015">
    <property type="entry name" value="UDP-N-ACETYLGLUCOSAMINE--N-ACETYLMURAMYL-(PENTAPEPTIDE) PYROPHOSPHORYL-UNDECAPRENOL N-ACETYLGLUCOSAMINE TRANSFERASE 1"/>
    <property type="match status" value="1"/>
</dbReference>
<feature type="domain" description="Glycosyl transferase family 28 C-terminal" evidence="12">
    <location>
        <begin position="184"/>
        <end position="343"/>
    </location>
</feature>
<dbReference type="SUPFAM" id="SSF53756">
    <property type="entry name" value="UDP-Glycosyltransferase/glycogen phosphorylase"/>
    <property type="match status" value="1"/>
</dbReference>
<evidence type="ECO:0000259" key="12">
    <source>
        <dbReference type="Pfam" id="PF04101"/>
    </source>
</evidence>
<evidence type="ECO:0000256" key="5">
    <source>
        <dbReference type="ARBA" id="ARBA00022960"/>
    </source>
</evidence>
<keyword evidence="6 10" id="KW-0573">Peptidoglycan synthesis</keyword>
<evidence type="ECO:0000256" key="7">
    <source>
        <dbReference type="ARBA" id="ARBA00023136"/>
    </source>
</evidence>
<comment type="function">
    <text evidence="10">Cell wall formation. Catalyzes the transfer of a GlcNAc subunit on undecaprenyl-pyrophosphoryl-MurNAc-pentapeptide (lipid intermediate I) to form undecaprenyl-pyrophosphoryl-MurNAc-(pentapeptide)GlcNAc (lipid intermediate II).</text>
</comment>
<feature type="binding site" evidence="10">
    <location>
        <position position="190"/>
    </location>
    <ligand>
        <name>UDP-N-acetyl-alpha-D-glucosamine</name>
        <dbReference type="ChEBI" id="CHEBI:57705"/>
    </ligand>
</feature>
<dbReference type="Proteomes" id="UP001149607">
    <property type="component" value="Chromosome"/>
</dbReference>
<feature type="binding site" evidence="10">
    <location>
        <position position="244"/>
    </location>
    <ligand>
        <name>UDP-N-acetyl-alpha-D-glucosamine</name>
        <dbReference type="ChEBI" id="CHEBI:57705"/>
    </ligand>
</feature>
<dbReference type="EMBL" id="JAPQFL010000008">
    <property type="protein sequence ID" value="MDD9328684.1"/>
    <property type="molecule type" value="Genomic_DNA"/>
</dbReference>
<feature type="binding site" evidence="10">
    <location>
        <position position="162"/>
    </location>
    <ligand>
        <name>UDP-N-acetyl-alpha-D-glucosamine</name>
        <dbReference type="ChEBI" id="CHEBI:57705"/>
    </ligand>
</feature>
<dbReference type="RefSeq" id="WP_274585730.1">
    <property type="nucleotide sequence ID" value="NZ_CP145811.1"/>
</dbReference>
<dbReference type="PANTHER" id="PTHR21015:SF22">
    <property type="entry name" value="GLYCOSYLTRANSFERASE"/>
    <property type="match status" value="1"/>
</dbReference>
<dbReference type="CDD" id="cd03785">
    <property type="entry name" value="GT28_MurG"/>
    <property type="match status" value="1"/>
</dbReference>
<keyword evidence="3 10" id="KW-0328">Glycosyltransferase</keyword>
<keyword evidence="8 10" id="KW-0131">Cell cycle</keyword>
<evidence type="ECO:0000256" key="10">
    <source>
        <dbReference type="HAMAP-Rule" id="MF_00033"/>
    </source>
</evidence>
<evidence type="ECO:0000259" key="11">
    <source>
        <dbReference type="Pfam" id="PF03033"/>
    </source>
</evidence>
<dbReference type="HAMAP" id="MF_00033">
    <property type="entry name" value="MurG"/>
    <property type="match status" value="1"/>
</dbReference>
<proteinExistence type="inferred from homology"/>
<dbReference type="GO" id="GO:0009252">
    <property type="term" value="P:peptidoglycan biosynthetic process"/>
    <property type="evidence" value="ECO:0007669"/>
    <property type="project" value="UniProtKB-UniRule"/>
</dbReference>
<dbReference type="GO" id="GO:0005975">
    <property type="term" value="P:carbohydrate metabolic process"/>
    <property type="evidence" value="ECO:0007669"/>
    <property type="project" value="InterPro"/>
</dbReference>
<dbReference type="InterPro" id="IPR006009">
    <property type="entry name" value="GlcNAc_MurG"/>
</dbReference>
<evidence type="ECO:0000256" key="2">
    <source>
        <dbReference type="ARBA" id="ARBA00022618"/>
    </source>
</evidence>